<feature type="domain" description="Bacterial Ig" evidence="2">
    <location>
        <begin position="350"/>
        <end position="414"/>
    </location>
</feature>
<proteinExistence type="predicted"/>
<accession>A0A7G1ISC5</accession>
<feature type="region of interest" description="Disordered" evidence="1">
    <location>
        <begin position="859"/>
        <end position="930"/>
    </location>
</feature>
<evidence type="ECO:0000313" key="4">
    <source>
        <dbReference type="Proteomes" id="UP000516106"/>
    </source>
</evidence>
<feature type="domain" description="Bacterial Ig" evidence="2">
    <location>
        <begin position="623"/>
        <end position="687"/>
    </location>
</feature>
<dbReference type="EMBL" id="AP023349">
    <property type="protein sequence ID" value="BCJ10329.1"/>
    <property type="molecule type" value="Genomic_DNA"/>
</dbReference>
<feature type="domain" description="Bacterial Ig" evidence="2">
    <location>
        <begin position="77"/>
        <end position="141"/>
    </location>
</feature>
<feature type="region of interest" description="Disordered" evidence="1">
    <location>
        <begin position="222"/>
        <end position="263"/>
    </location>
</feature>
<feature type="region of interest" description="Disordered" evidence="1">
    <location>
        <begin position="131"/>
        <end position="172"/>
    </location>
</feature>
<sequence length="930" mass="92045">MKLYDKDNHEIGTGTAGDDGVATITVANNIPVGDVTAKATDASGNVSDPSAPKGATDTTKPNAPEITSDLTGKANTNSPVTVSVKAEPGSTVKLYDKDNHEIGTGTAGDDGVATITVANNIPVGDVTAKATDASGNVSDPSAPKGATDTTKPNAPEITSDLTGKANTNSPVTVSVKAEPGSTVKLYDKDNHEIGTGTAGDDGVATITVANNIPVGDVTAKATDASGNVSDPSAPKGATDTTKPNAPEITSDLTGKANTNSPVTVSVKAEPGSTVKLYDKDNHEIGTGTAGDDGVATITVANNIPVGDVTAKATDASGNVSDPSAPKGATDTTKPNAPEITSDLTGKANTNSPVTVSVKAEPGSTVKLYDKDNHEIGTGTAGDDGVATITVANNIPVGDVTAKATDASGNVSDPSAPKGATDTTKPNAPEITSDLTGKANTNSPVTVSVKAEPGSTVKLYDKDNHEIGTGTAGDDGVATITVANNIPVGDVTAKATDASGNVSDPSAPKGATDTTKPNAPEITSDLTGKANTNSPVTVSVKAEPGSTVKLYDKDNHEIGTGTAGDDGVATITVANNIPVGDVTAKATDASGNVSDPSAPKGATDTTKPNAPEITSDLTGKANTNSPVTVSVKAEPGSTVKLYDKDNHEIGTGTAGDDGVATITVANNIPVGDVTAKATDASGNVSDPSAPKGATDTTKPNAPEITSDLTGKANTNSPVTVSVKAEPGSTVKLYDKDNHEIGTGTAGDDGVATITVANNIPVGDVTAKATDASGNVSDPSAPKGATDTTKPNAPEITSDLTGKANTNSPVTVSVKAEPGSTVKLYDKDNHEIGTGTAGDDGVATITVANNIPVGDVTAKATDASGNVSDPSAPKGATDTTKPNAPEITSDLTGKANTNSPVTVSVKAEPGSTVKLYDKDNHEIGTGTAGDDG</sequence>
<feature type="region of interest" description="Disordered" evidence="1">
    <location>
        <begin position="768"/>
        <end position="809"/>
    </location>
</feature>
<feature type="compositionally biased region" description="Polar residues" evidence="1">
    <location>
        <begin position="523"/>
        <end position="536"/>
    </location>
</feature>
<feature type="region of interest" description="Disordered" evidence="1">
    <location>
        <begin position="495"/>
        <end position="536"/>
    </location>
</feature>
<feature type="compositionally biased region" description="Low complexity" evidence="1">
    <location>
        <begin position="11"/>
        <end position="20"/>
    </location>
</feature>
<feature type="region of interest" description="Disordered" evidence="1">
    <location>
        <begin position="313"/>
        <end position="354"/>
    </location>
</feature>
<protein>
    <recommendedName>
        <fullName evidence="2">Bacterial Ig domain-containing protein</fullName>
    </recommendedName>
</protein>
<feature type="compositionally biased region" description="Polar residues" evidence="1">
    <location>
        <begin position="159"/>
        <end position="172"/>
    </location>
</feature>
<feature type="region of interest" description="Disordered" evidence="1">
    <location>
        <begin position="404"/>
        <end position="445"/>
    </location>
</feature>
<feature type="region of interest" description="Disordered" evidence="1">
    <location>
        <begin position="677"/>
        <end position="718"/>
    </location>
</feature>
<reference evidence="4" key="1">
    <citation type="submission" date="2020-08" db="EMBL/GenBank/DDBJ databases">
        <title>Complete genome sequence of Streptococcus mitis strain Nm-65.</title>
        <authorList>
            <person name="Tabata A."/>
            <person name="Ohkuni H."/>
            <person name="Nagamune H."/>
        </authorList>
    </citation>
    <scope>NUCLEOTIDE SEQUENCE [LARGE SCALE GENOMIC DNA]</scope>
    <source>
        <strain evidence="4">Nm-65</strain>
    </source>
</reference>
<feature type="domain" description="Bacterial Ig" evidence="2">
    <location>
        <begin position="441"/>
        <end position="505"/>
    </location>
</feature>
<feature type="compositionally biased region" description="Polar residues" evidence="1">
    <location>
        <begin position="614"/>
        <end position="627"/>
    </location>
</feature>
<feature type="domain" description="Bacterial Ig" evidence="2">
    <location>
        <begin position="714"/>
        <end position="778"/>
    </location>
</feature>
<dbReference type="AlphaFoldDB" id="A0A7G1ISC5"/>
<feature type="compositionally biased region" description="Polar residues" evidence="1">
    <location>
        <begin position="705"/>
        <end position="718"/>
    </location>
</feature>
<feature type="compositionally biased region" description="Polar residues" evidence="1">
    <location>
        <begin position="68"/>
        <end position="81"/>
    </location>
</feature>
<feature type="compositionally biased region" description="Polar residues" evidence="1">
    <location>
        <begin position="887"/>
        <end position="900"/>
    </location>
</feature>
<feature type="compositionally biased region" description="Polar residues" evidence="1">
    <location>
        <begin position="796"/>
        <end position="809"/>
    </location>
</feature>
<feature type="domain" description="Bacterial Ig" evidence="2">
    <location>
        <begin position="168"/>
        <end position="232"/>
    </location>
</feature>
<feature type="region of interest" description="Disordered" evidence="1">
    <location>
        <begin position="586"/>
        <end position="627"/>
    </location>
</feature>
<dbReference type="Pfam" id="PF17936">
    <property type="entry name" value="Big_6"/>
    <property type="match status" value="9"/>
</dbReference>
<gene>
    <name evidence="3" type="ORF">SMNM65_07610</name>
</gene>
<dbReference type="Gene3D" id="2.60.40.10">
    <property type="entry name" value="Immunoglobulins"/>
    <property type="match status" value="10"/>
</dbReference>
<dbReference type="InterPro" id="IPR013783">
    <property type="entry name" value="Ig-like_fold"/>
</dbReference>
<name>A0A7G1ISC5_STRMT</name>
<feature type="region of interest" description="Disordered" evidence="1">
    <location>
        <begin position="38"/>
        <end position="81"/>
    </location>
</feature>
<feature type="compositionally biased region" description="Polar residues" evidence="1">
    <location>
        <begin position="341"/>
        <end position="354"/>
    </location>
</feature>
<evidence type="ECO:0000256" key="1">
    <source>
        <dbReference type="SAM" id="MobiDB-lite"/>
    </source>
</evidence>
<evidence type="ECO:0000259" key="2">
    <source>
        <dbReference type="Pfam" id="PF17936"/>
    </source>
</evidence>
<feature type="region of interest" description="Disordered" evidence="1">
    <location>
        <begin position="1"/>
        <end position="20"/>
    </location>
</feature>
<dbReference type="InterPro" id="IPR041498">
    <property type="entry name" value="Big_6"/>
</dbReference>
<evidence type="ECO:0000313" key="3">
    <source>
        <dbReference type="EMBL" id="BCJ10329.1"/>
    </source>
</evidence>
<feature type="compositionally biased region" description="Polar residues" evidence="1">
    <location>
        <begin position="250"/>
        <end position="263"/>
    </location>
</feature>
<feature type="domain" description="Bacterial Ig" evidence="2">
    <location>
        <begin position="532"/>
        <end position="596"/>
    </location>
</feature>
<feature type="compositionally biased region" description="Basic and acidic residues" evidence="1">
    <location>
        <begin position="1"/>
        <end position="10"/>
    </location>
</feature>
<feature type="compositionally biased region" description="Polar residues" evidence="1">
    <location>
        <begin position="432"/>
        <end position="445"/>
    </location>
</feature>
<feature type="domain" description="Bacterial Ig" evidence="2">
    <location>
        <begin position="259"/>
        <end position="323"/>
    </location>
</feature>
<feature type="domain" description="Bacterial Ig" evidence="2">
    <location>
        <begin position="805"/>
        <end position="869"/>
    </location>
</feature>
<organism evidence="3 4">
    <name type="scientific">Streptococcus mitis</name>
    <dbReference type="NCBI Taxonomy" id="28037"/>
    <lineage>
        <taxon>Bacteria</taxon>
        <taxon>Bacillati</taxon>
        <taxon>Bacillota</taxon>
        <taxon>Bacilli</taxon>
        <taxon>Lactobacillales</taxon>
        <taxon>Streptococcaceae</taxon>
        <taxon>Streptococcus</taxon>
        <taxon>Streptococcus mitis group</taxon>
    </lineage>
</organism>
<dbReference type="Proteomes" id="UP000516106">
    <property type="component" value="Chromosome"/>
</dbReference>